<dbReference type="GeneID" id="110273174"/>
<gene>
    <name evidence="4" type="primary">LOC110273174</name>
</gene>
<sequence>MNHHHNHQDNNNGDVLNTMVESLRGRLLAERHASRLARDKAQSFENRFVELKNKLRQETILRDKAQRKLEFFKEKLQSFNISYLDPNHQSTENLKNNNDNDIRLSLSPSSSKISATSYDHVSNHTINPSNVDLKNDHNSLSTKASSVMEEKEDNDVDNSLALVPLNVTLVSTNNNNNNNERAVHESVIEALDALRRAKEGLVCAMMATTKPIIKVGPTYNLEDTNNDKAKLFMY</sequence>
<dbReference type="Proteomes" id="UP000515211">
    <property type="component" value="Chromosome 6"/>
</dbReference>
<organism evidence="3 4">
    <name type="scientific">Arachis duranensis</name>
    <name type="common">Wild peanut</name>
    <dbReference type="NCBI Taxonomy" id="130453"/>
    <lineage>
        <taxon>Eukaryota</taxon>
        <taxon>Viridiplantae</taxon>
        <taxon>Streptophyta</taxon>
        <taxon>Embryophyta</taxon>
        <taxon>Tracheophyta</taxon>
        <taxon>Spermatophyta</taxon>
        <taxon>Magnoliopsida</taxon>
        <taxon>eudicotyledons</taxon>
        <taxon>Gunneridae</taxon>
        <taxon>Pentapetalae</taxon>
        <taxon>rosids</taxon>
        <taxon>fabids</taxon>
        <taxon>Fabales</taxon>
        <taxon>Fabaceae</taxon>
        <taxon>Papilionoideae</taxon>
        <taxon>50 kb inversion clade</taxon>
        <taxon>dalbergioids sensu lato</taxon>
        <taxon>Dalbergieae</taxon>
        <taxon>Pterocarpus clade</taxon>
        <taxon>Arachis</taxon>
    </lineage>
</organism>
<dbReference type="PANTHER" id="PTHR33701">
    <property type="entry name" value="TRANSMEMBRANE PROTEIN"/>
    <property type="match status" value="1"/>
</dbReference>
<protein>
    <submittedName>
        <fullName evidence="4">Uncharacterized protein LOC110273174</fullName>
    </submittedName>
</protein>
<dbReference type="AlphaFoldDB" id="A0A6P5M8S2"/>
<accession>A0A6P5M8S2</accession>
<keyword evidence="3" id="KW-1185">Reference proteome</keyword>
<feature type="region of interest" description="Disordered" evidence="2">
    <location>
        <begin position="127"/>
        <end position="155"/>
    </location>
</feature>
<name>A0A6P5M8S2_ARADU</name>
<dbReference type="KEGG" id="adu:110273174"/>
<evidence type="ECO:0000256" key="2">
    <source>
        <dbReference type="SAM" id="MobiDB-lite"/>
    </source>
</evidence>
<keyword evidence="1" id="KW-0175">Coiled coil</keyword>
<reference evidence="3" key="1">
    <citation type="journal article" date="2016" name="Nat. Genet.">
        <title>The genome sequences of Arachis duranensis and Arachis ipaensis, the diploid ancestors of cultivated peanut.</title>
        <authorList>
            <person name="Bertioli D.J."/>
            <person name="Cannon S.B."/>
            <person name="Froenicke L."/>
            <person name="Huang G."/>
            <person name="Farmer A.D."/>
            <person name="Cannon E.K."/>
            <person name="Liu X."/>
            <person name="Gao D."/>
            <person name="Clevenger J."/>
            <person name="Dash S."/>
            <person name="Ren L."/>
            <person name="Moretzsohn M.C."/>
            <person name="Shirasawa K."/>
            <person name="Huang W."/>
            <person name="Vidigal B."/>
            <person name="Abernathy B."/>
            <person name="Chu Y."/>
            <person name="Niederhuth C.E."/>
            <person name="Umale P."/>
            <person name="Araujo A.C."/>
            <person name="Kozik A."/>
            <person name="Kim K.D."/>
            <person name="Burow M.D."/>
            <person name="Varshney R.K."/>
            <person name="Wang X."/>
            <person name="Zhang X."/>
            <person name="Barkley N."/>
            <person name="Guimaraes P.M."/>
            <person name="Isobe S."/>
            <person name="Guo B."/>
            <person name="Liao B."/>
            <person name="Stalker H.T."/>
            <person name="Schmitz R.J."/>
            <person name="Scheffler B.E."/>
            <person name="Leal-Bertioli S.C."/>
            <person name="Xun X."/>
            <person name="Jackson S.A."/>
            <person name="Michelmore R."/>
            <person name="Ozias-Akins P."/>
        </authorList>
    </citation>
    <scope>NUCLEOTIDE SEQUENCE [LARGE SCALE GENOMIC DNA]</scope>
    <source>
        <strain evidence="3">cv. V14167</strain>
    </source>
</reference>
<evidence type="ECO:0000256" key="1">
    <source>
        <dbReference type="SAM" id="Coils"/>
    </source>
</evidence>
<dbReference type="PANTHER" id="PTHR33701:SF2">
    <property type="entry name" value="TRANSMEMBRANE PROTEIN"/>
    <property type="match status" value="1"/>
</dbReference>
<evidence type="ECO:0000313" key="4">
    <source>
        <dbReference type="RefSeq" id="XP_020981669.1"/>
    </source>
</evidence>
<proteinExistence type="predicted"/>
<dbReference type="RefSeq" id="XP_020981669.1">
    <property type="nucleotide sequence ID" value="XM_021126010.2"/>
</dbReference>
<feature type="compositionally biased region" description="Polar residues" evidence="2">
    <location>
        <begin position="127"/>
        <end position="145"/>
    </location>
</feature>
<feature type="coiled-coil region" evidence="1">
    <location>
        <begin position="48"/>
        <end position="82"/>
    </location>
</feature>
<evidence type="ECO:0000313" key="3">
    <source>
        <dbReference type="Proteomes" id="UP000515211"/>
    </source>
</evidence>
<reference evidence="4" key="2">
    <citation type="submission" date="2025-08" db="UniProtKB">
        <authorList>
            <consortium name="RefSeq"/>
        </authorList>
    </citation>
    <scope>IDENTIFICATION</scope>
    <source>
        <tissue evidence="4">Whole plant</tissue>
    </source>
</reference>